<gene>
    <name evidence="2" type="ORF">PVK06_008926</name>
</gene>
<protein>
    <submittedName>
        <fullName evidence="2">Uncharacterized protein</fullName>
    </submittedName>
</protein>
<feature type="region of interest" description="Disordered" evidence="1">
    <location>
        <begin position="160"/>
        <end position="187"/>
    </location>
</feature>
<sequence length="187" mass="21908">MHLEKGFTLKESNYIDFMVRIRQVVEALNWELFCEKNPSVDEELVHEFNANLISSELIEVLVRGIESAKIPDKVEPMEPKTEPDATSMFKTQSPHPNLQDELSKLMDIMQHMQWQQQAYWRYSKIRDDSMRGALTKIYNDPFIFVPNFPDFIFEPWSPLSKKEQSDSCKNKDDGAKDELNLEGFTNK</sequence>
<feature type="region of interest" description="Disordered" evidence="1">
    <location>
        <begin position="74"/>
        <end position="96"/>
    </location>
</feature>
<organism evidence="2 3">
    <name type="scientific">Gossypium arboreum</name>
    <name type="common">Tree cotton</name>
    <name type="synonym">Gossypium nanking</name>
    <dbReference type="NCBI Taxonomy" id="29729"/>
    <lineage>
        <taxon>Eukaryota</taxon>
        <taxon>Viridiplantae</taxon>
        <taxon>Streptophyta</taxon>
        <taxon>Embryophyta</taxon>
        <taxon>Tracheophyta</taxon>
        <taxon>Spermatophyta</taxon>
        <taxon>Magnoliopsida</taxon>
        <taxon>eudicotyledons</taxon>
        <taxon>Gunneridae</taxon>
        <taxon>Pentapetalae</taxon>
        <taxon>rosids</taxon>
        <taxon>malvids</taxon>
        <taxon>Malvales</taxon>
        <taxon>Malvaceae</taxon>
        <taxon>Malvoideae</taxon>
        <taxon>Gossypium</taxon>
    </lineage>
</organism>
<feature type="compositionally biased region" description="Basic and acidic residues" evidence="1">
    <location>
        <begin position="160"/>
        <end position="179"/>
    </location>
</feature>
<evidence type="ECO:0000256" key="1">
    <source>
        <dbReference type="SAM" id="MobiDB-lite"/>
    </source>
</evidence>
<dbReference type="EMBL" id="JARKNE010000003">
    <property type="protein sequence ID" value="KAK5840058.1"/>
    <property type="molecule type" value="Genomic_DNA"/>
</dbReference>
<name>A0ABR0QLC3_GOSAR</name>
<proteinExistence type="predicted"/>
<accession>A0ABR0QLC3</accession>
<evidence type="ECO:0000313" key="2">
    <source>
        <dbReference type="EMBL" id="KAK5840058.1"/>
    </source>
</evidence>
<comment type="caution">
    <text evidence="2">The sequence shown here is derived from an EMBL/GenBank/DDBJ whole genome shotgun (WGS) entry which is preliminary data.</text>
</comment>
<reference evidence="2 3" key="1">
    <citation type="submission" date="2023-03" db="EMBL/GenBank/DDBJ databases">
        <title>WGS of Gossypium arboreum.</title>
        <authorList>
            <person name="Yu D."/>
        </authorList>
    </citation>
    <scope>NUCLEOTIDE SEQUENCE [LARGE SCALE GENOMIC DNA]</scope>
    <source>
        <tissue evidence="2">Leaf</tissue>
    </source>
</reference>
<keyword evidence="3" id="KW-1185">Reference proteome</keyword>
<feature type="compositionally biased region" description="Basic and acidic residues" evidence="1">
    <location>
        <begin position="74"/>
        <end position="83"/>
    </location>
</feature>
<evidence type="ECO:0000313" key="3">
    <source>
        <dbReference type="Proteomes" id="UP001358586"/>
    </source>
</evidence>
<dbReference type="Proteomes" id="UP001358586">
    <property type="component" value="Chromosome 3"/>
</dbReference>